<evidence type="ECO:0000256" key="1">
    <source>
        <dbReference type="ARBA" id="ARBA00004123"/>
    </source>
</evidence>
<evidence type="ECO:0000256" key="7">
    <source>
        <dbReference type="PROSITE-ProRule" id="PRU00042"/>
    </source>
</evidence>
<feature type="region of interest" description="Disordered" evidence="8">
    <location>
        <begin position="157"/>
        <end position="180"/>
    </location>
</feature>
<dbReference type="PANTHER" id="PTHR24394">
    <property type="entry name" value="ZINC FINGER PROTEIN"/>
    <property type="match status" value="1"/>
</dbReference>
<organism evidence="11 12">
    <name type="scientific">Clavelina lepadiformis</name>
    <name type="common">Light-bulb sea squirt</name>
    <name type="synonym">Ascidia lepadiformis</name>
    <dbReference type="NCBI Taxonomy" id="159417"/>
    <lineage>
        <taxon>Eukaryota</taxon>
        <taxon>Metazoa</taxon>
        <taxon>Chordata</taxon>
        <taxon>Tunicata</taxon>
        <taxon>Ascidiacea</taxon>
        <taxon>Aplousobranchia</taxon>
        <taxon>Clavelinidae</taxon>
        <taxon>Clavelina</taxon>
    </lineage>
</organism>
<feature type="domain" description="C2H2-type" evidence="10">
    <location>
        <begin position="514"/>
        <end position="537"/>
    </location>
</feature>
<dbReference type="Pfam" id="PF12874">
    <property type="entry name" value="zf-met"/>
    <property type="match status" value="1"/>
</dbReference>
<dbReference type="InterPro" id="IPR013087">
    <property type="entry name" value="Znf_C2H2_type"/>
</dbReference>
<evidence type="ECO:0000259" key="10">
    <source>
        <dbReference type="PROSITE" id="PS50157"/>
    </source>
</evidence>
<dbReference type="InterPro" id="IPR036236">
    <property type="entry name" value="Znf_C2H2_sf"/>
</dbReference>
<comment type="subcellular location">
    <subcellularLocation>
        <location evidence="1">Nucleus</location>
    </subcellularLocation>
</comment>
<keyword evidence="12" id="KW-1185">Reference proteome</keyword>
<dbReference type="SMART" id="SM00225">
    <property type="entry name" value="BTB"/>
    <property type="match status" value="1"/>
</dbReference>
<evidence type="ECO:0000313" key="12">
    <source>
        <dbReference type="Proteomes" id="UP001642483"/>
    </source>
</evidence>
<dbReference type="SUPFAM" id="SSF57667">
    <property type="entry name" value="beta-beta-alpha zinc fingers"/>
    <property type="match status" value="2"/>
</dbReference>
<keyword evidence="4 7" id="KW-0863">Zinc-finger</keyword>
<keyword evidence="6" id="KW-0539">Nucleus</keyword>
<dbReference type="PROSITE" id="PS00028">
    <property type="entry name" value="ZINC_FINGER_C2H2_1"/>
    <property type="match status" value="4"/>
</dbReference>
<feature type="compositionally biased region" description="Polar residues" evidence="8">
    <location>
        <begin position="165"/>
        <end position="180"/>
    </location>
</feature>
<proteinExistence type="predicted"/>
<evidence type="ECO:0000256" key="2">
    <source>
        <dbReference type="ARBA" id="ARBA00022723"/>
    </source>
</evidence>
<dbReference type="InterPro" id="IPR011333">
    <property type="entry name" value="SKP1/BTB/POZ_sf"/>
</dbReference>
<dbReference type="SMART" id="SM00355">
    <property type="entry name" value="ZnF_C2H2"/>
    <property type="match status" value="4"/>
</dbReference>
<dbReference type="Pfam" id="PF00651">
    <property type="entry name" value="BTB"/>
    <property type="match status" value="1"/>
</dbReference>
<feature type="domain" description="C2H2-type" evidence="10">
    <location>
        <begin position="486"/>
        <end position="513"/>
    </location>
</feature>
<dbReference type="PROSITE" id="PS50157">
    <property type="entry name" value="ZINC_FINGER_C2H2_2"/>
    <property type="match status" value="4"/>
</dbReference>
<protein>
    <submittedName>
        <fullName evidence="11">Uncharacterized protein</fullName>
    </submittedName>
</protein>
<dbReference type="CDD" id="cd18186">
    <property type="entry name" value="BTB_POZ_ZBTB_KLHL-like"/>
    <property type="match status" value="1"/>
</dbReference>
<name>A0ABP0GTT3_CLALP</name>
<comment type="caution">
    <text evidence="11">The sequence shown here is derived from an EMBL/GenBank/DDBJ whole genome shotgun (WGS) entry which is preliminary data.</text>
</comment>
<dbReference type="Proteomes" id="UP001642483">
    <property type="component" value="Unassembled WGS sequence"/>
</dbReference>
<keyword evidence="5" id="KW-0862">Zinc</keyword>
<dbReference type="PANTHER" id="PTHR24394:SF36">
    <property type="entry name" value="B-CELL LYMPHOMA 6 PROTEIN ISOFORM X1"/>
    <property type="match status" value="1"/>
</dbReference>
<reference evidence="11 12" key="1">
    <citation type="submission" date="2024-02" db="EMBL/GenBank/DDBJ databases">
        <authorList>
            <person name="Daric V."/>
            <person name="Darras S."/>
        </authorList>
    </citation>
    <scope>NUCLEOTIDE SEQUENCE [LARGE SCALE GENOMIC DNA]</scope>
</reference>
<dbReference type="InterPro" id="IPR000210">
    <property type="entry name" value="BTB/POZ_dom"/>
</dbReference>
<evidence type="ECO:0000259" key="9">
    <source>
        <dbReference type="PROSITE" id="PS50097"/>
    </source>
</evidence>
<sequence>MEVMLKSDFDDANQPQLVTLQKETPKSLPENSDSPVHLVCNMTETMLAKLNQLRKQRLLCDVIFHVQGQDFYAHKVIMASCSDFCQERFTRKENEENQTRSAPPKLALQNLSAEGFKNLLDLIYTGKLSSCKNANEELLQAARSLKVKEIISLQDAEKNEEQKNSLRQSNFNEKTSSGRQTCEKNLINGQHAFIPTSKNSCFQSKMVHATRYSTGSLEENLTPATWKQRTMSDSFLDTHTTCKPSASAQKSNDAVSHYNNCLSLARLQPIKKTLLFSRDILYQKTSQDYLNYLSGQNNYRHPAYCNIYPFFSNSSFIPDKTFSDKLLNTSSSYSPVDNSSGCSVALNENDCIRTNQPESMQCRKGPSPEILGKRKYSLFHSNNDATKIETIATVAQNKQQGEEGAATNQQKGIKNIFKSASDEKECFKPYRCPLCEATFNRPANLKTHMRIHSGEKPYKCETCGARFVQVAHLRAHILIHTGEKPYPCSVCGTSFRHLQTLKSHLRIHTGEKPYSCDICQIQFRHKSQLRLHLRTKHGIQTNTKKTYKQVPGLCSSDISAHIKRAQEALKTYNGKPTKP</sequence>
<dbReference type="Pfam" id="PF00096">
    <property type="entry name" value="zf-C2H2"/>
    <property type="match status" value="3"/>
</dbReference>
<feature type="domain" description="BTB" evidence="9">
    <location>
        <begin position="60"/>
        <end position="132"/>
    </location>
</feature>
<evidence type="ECO:0000256" key="3">
    <source>
        <dbReference type="ARBA" id="ARBA00022737"/>
    </source>
</evidence>
<evidence type="ECO:0000256" key="4">
    <source>
        <dbReference type="ARBA" id="ARBA00022771"/>
    </source>
</evidence>
<feature type="domain" description="C2H2-type" evidence="10">
    <location>
        <begin position="458"/>
        <end position="485"/>
    </location>
</feature>
<dbReference type="Gene3D" id="3.30.710.10">
    <property type="entry name" value="Potassium Channel Kv1.1, Chain A"/>
    <property type="match status" value="1"/>
</dbReference>
<gene>
    <name evidence="11" type="ORF">CVLEPA_LOCUS28423</name>
</gene>
<keyword evidence="3" id="KW-0677">Repeat</keyword>
<dbReference type="Gene3D" id="3.30.160.60">
    <property type="entry name" value="Classic Zinc Finger"/>
    <property type="match status" value="4"/>
</dbReference>
<evidence type="ECO:0000313" key="11">
    <source>
        <dbReference type="EMBL" id="CAK8695137.1"/>
    </source>
</evidence>
<accession>A0ABP0GTT3</accession>
<keyword evidence="2" id="KW-0479">Metal-binding</keyword>
<dbReference type="EMBL" id="CAWYQH010000141">
    <property type="protein sequence ID" value="CAK8695137.1"/>
    <property type="molecule type" value="Genomic_DNA"/>
</dbReference>
<evidence type="ECO:0000256" key="8">
    <source>
        <dbReference type="SAM" id="MobiDB-lite"/>
    </source>
</evidence>
<dbReference type="SUPFAM" id="SSF54695">
    <property type="entry name" value="POZ domain"/>
    <property type="match status" value="1"/>
</dbReference>
<evidence type="ECO:0000256" key="5">
    <source>
        <dbReference type="ARBA" id="ARBA00022833"/>
    </source>
</evidence>
<feature type="domain" description="C2H2-type" evidence="10">
    <location>
        <begin position="430"/>
        <end position="457"/>
    </location>
</feature>
<evidence type="ECO:0000256" key="6">
    <source>
        <dbReference type="ARBA" id="ARBA00023242"/>
    </source>
</evidence>
<dbReference type="PROSITE" id="PS50097">
    <property type="entry name" value="BTB"/>
    <property type="match status" value="1"/>
</dbReference>